<dbReference type="AlphaFoldDB" id="A0A3G2S6H6"/>
<evidence type="ECO:0000256" key="2">
    <source>
        <dbReference type="ARBA" id="ARBA00022692"/>
    </source>
</evidence>
<feature type="transmembrane region" description="Helical" evidence="5">
    <location>
        <begin position="104"/>
        <end position="122"/>
    </location>
</feature>
<dbReference type="VEuPathDB" id="FungiDB:DNF11_0707"/>
<dbReference type="STRING" id="425264.A0A3G2S6H6"/>
<keyword evidence="3 5" id="KW-1133">Transmembrane helix</keyword>
<dbReference type="EMBL" id="CP033148">
    <property type="protein sequence ID" value="AYO41657.1"/>
    <property type="molecule type" value="Genomic_DNA"/>
</dbReference>
<evidence type="ECO:0000256" key="1">
    <source>
        <dbReference type="ARBA" id="ARBA00004141"/>
    </source>
</evidence>
<dbReference type="InterPro" id="IPR052430">
    <property type="entry name" value="IVT-Associated"/>
</dbReference>
<feature type="transmembrane region" description="Helical" evidence="5">
    <location>
        <begin position="49"/>
        <end position="69"/>
    </location>
</feature>
<gene>
    <name evidence="6" type="ORF">DNF11_0707</name>
</gene>
<dbReference type="Proteomes" id="UP000269793">
    <property type="component" value="Chromosome I"/>
</dbReference>
<dbReference type="GO" id="GO:0016020">
    <property type="term" value="C:membrane"/>
    <property type="evidence" value="ECO:0007669"/>
    <property type="project" value="UniProtKB-SubCell"/>
</dbReference>
<proteinExistence type="predicted"/>
<dbReference type="PANTHER" id="PTHR47804:SF3">
    <property type="entry name" value="PROTEIN BRE4"/>
    <property type="match status" value="1"/>
</dbReference>
<keyword evidence="7" id="KW-1185">Reference proteome</keyword>
<evidence type="ECO:0000313" key="6">
    <source>
        <dbReference type="EMBL" id="AYO41657.1"/>
    </source>
</evidence>
<sequence length="821" mass="93277">MSCDNWRFIQEKTLISLFLSSLWLGVGFVITCAQVWIDSPNPIYTSLKTRGLGAAYIFTSFFIAGAIWSRIPRLRIPLRAVMFTQVWVMTGSKSEITSRNFTDIFYPFFVCALLGIAANSLVPRTSNGKYFISLVSTLKTLSVLVETAMKDYEKQLQKWYHYQDLNSDDPDNAPSFEQSPEAINLIKTLKGQVQVTNNAFTASQHEVIWCLLPASSTKHFMTFVTDASIWLSSGWGMSMPSMDLTDPIFEEARAAEGGEAASVSEVSVRPLRMSYTNPATTTIIQRISMDHLTSSLTELRNSVLDIIALIQVLSEYSMHPVPSTYTHKVSATFCQAIHHYRLGDGEKFENPYTILTNAESKVEKAMNSCFVQLQLLLRERGFKESKNAQVCSPVASMHSSQDGTAQTRPKDTGTDISELFRKPSLFCPDMYIMSHFYQSLYHLANQAKQTIHVSIPMLDHILKHRHKRIFMPSLNIWRWFQTSSGIGSFGSTTLSETLTTFIQPKPTKPDISKEPGQFDPYSIVFDEDDQHTQYYNYARNMAKASRHTHRRKKTGGSFFERINDALTSFTHSPSAINLRLSKTCTLLQNMYLSLARQRFYAGFKTSPELKSGFRNFEKSVRLQLAQCDTLLNIMTSEFSLVPKPVLIVRRIYEHLEMIFVLFVTLRSFREQEFLGDRQDALFGDLPLRQEFISSVILDLWLAGQVMVTRSKLPQSLPSTRRALEDLVTATALEYHELLCHDAKDNAKHKSFYDGPMIQPFVQAELLDSTDDVNNLDQSPAKTMGGLMYLLTEHSVLSQLVFSLESLLQLMRLIMGELHLVF</sequence>
<feature type="transmembrane region" description="Helical" evidence="5">
    <location>
        <begin position="14"/>
        <end position="37"/>
    </location>
</feature>
<keyword evidence="2 5" id="KW-0812">Transmembrane</keyword>
<evidence type="ECO:0000256" key="5">
    <source>
        <dbReference type="SAM" id="Phobius"/>
    </source>
</evidence>
<evidence type="ECO:0000313" key="7">
    <source>
        <dbReference type="Proteomes" id="UP000269793"/>
    </source>
</evidence>
<protein>
    <submittedName>
        <fullName evidence="6">Uncharacterized protein</fullName>
    </submittedName>
</protein>
<evidence type="ECO:0000256" key="3">
    <source>
        <dbReference type="ARBA" id="ARBA00022989"/>
    </source>
</evidence>
<reference evidence="6 7" key="1">
    <citation type="submission" date="2018-10" db="EMBL/GenBank/DDBJ databases">
        <title>Complete genome sequence of Malassezia restricta CBS 7877.</title>
        <authorList>
            <person name="Morand S.C."/>
            <person name="Bertignac M."/>
            <person name="Iltis A."/>
            <person name="Kolder I."/>
            <person name="Pirovano W."/>
            <person name="Jourdain R."/>
            <person name="Clavaud C."/>
        </authorList>
    </citation>
    <scope>NUCLEOTIDE SEQUENCE [LARGE SCALE GENOMIC DNA]</scope>
    <source>
        <strain evidence="6 7">CBS 7877</strain>
    </source>
</reference>
<name>A0A3G2S6H6_MALR7</name>
<accession>A0A3G2S6H6</accession>
<comment type="subcellular location">
    <subcellularLocation>
        <location evidence="1">Membrane</location>
        <topology evidence="1">Multi-pass membrane protein</topology>
    </subcellularLocation>
</comment>
<evidence type="ECO:0000256" key="4">
    <source>
        <dbReference type="ARBA" id="ARBA00023136"/>
    </source>
</evidence>
<dbReference type="OrthoDB" id="68611at2759"/>
<dbReference type="PANTHER" id="PTHR47804">
    <property type="entry name" value="60S RIBOSOMAL PROTEIN L19"/>
    <property type="match status" value="1"/>
</dbReference>
<organism evidence="6 7">
    <name type="scientific">Malassezia restricta (strain ATCC 96810 / NBRC 103918 / CBS 7877)</name>
    <name type="common">Seborrheic dermatitis infection agent</name>
    <dbReference type="NCBI Taxonomy" id="425264"/>
    <lineage>
        <taxon>Eukaryota</taxon>
        <taxon>Fungi</taxon>
        <taxon>Dikarya</taxon>
        <taxon>Basidiomycota</taxon>
        <taxon>Ustilaginomycotina</taxon>
        <taxon>Malasseziomycetes</taxon>
        <taxon>Malasseziales</taxon>
        <taxon>Malasseziaceae</taxon>
        <taxon>Malassezia</taxon>
    </lineage>
</organism>
<keyword evidence="4 5" id="KW-0472">Membrane</keyword>